<dbReference type="RefSeq" id="WP_020935824.1">
    <property type="nucleotide sequence ID" value="NC_021915.1"/>
</dbReference>
<evidence type="ECO:0000313" key="6">
    <source>
        <dbReference type="Proteomes" id="UP000015388"/>
    </source>
</evidence>
<dbReference type="STRING" id="1224163.B841_12100"/>
<dbReference type="InterPro" id="IPR020556">
    <property type="entry name" value="Amidase_CS"/>
</dbReference>
<dbReference type="KEGG" id="cmd:B841_12100"/>
<dbReference type="PROSITE" id="PS00571">
    <property type="entry name" value="AMIDASES"/>
    <property type="match status" value="1"/>
</dbReference>
<proteinExistence type="inferred from homology"/>
<dbReference type="AlphaFoldDB" id="S5SXM5"/>
<dbReference type="Gene3D" id="3.90.1300.10">
    <property type="entry name" value="Amidase signature (AS) domain"/>
    <property type="match status" value="1"/>
</dbReference>
<gene>
    <name evidence="5" type="ORF">B841_12100</name>
</gene>
<evidence type="ECO:0000313" key="5">
    <source>
        <dbReference type="EMBL" id="AGS35892.1"/>
    </source>
</evidence>
<dbReference type="HOGENOM" id="CLU_009600_0_4_11"/>
<evidence type="ECO:0000256" key="1">
    <source>
        <dbReference type="ARBA" id="ARBA00001311"/>
    </source>
</evidence>
<feature type="domain" description="Amidase" evidence="4">
    <location>
        <begin position="34"/>
        <end position="171"/>
    </location>
</feature>
<dbReference type="eggNOG" id="COG0154">
    <property type="taxonomic scope" value="Bacteria"/>
</dbReference>
<keyword evidence="6" id="KW-1185">Reference proteome</keyword>
<dbReference type="SUPFAM" id="SSF75304">
    <property type="entry name" value="Amidase signature (AS) enzymes"/>
    <property type="match status" value="1"/>
</dbReference>
<accession>S5SXM5</accession>
<dbReference type="EC" id="3.5.1.4" evidence="3"/>
<reference evidence="5 6" key="1">
    <citation type="submission" date="2012-11" db="EMBL/GenBank/DDBJ databases">
        <title>The complete genome sequence of Corynebacterium maris Coryn-1 (=DSM 45190).</title>
        <authorList>
            <person name="Schaffert L."/>
            <person name="Albersmeier A."/>
            <person name="Kalinowski J."/>
            <person name="Ruckert C."/>
        </authorList>
    </citation>
    <scope>NUCLEOTIDE SEQUENCE [LARGE SCALE GENOMIC DNA]</scope>
    <source>
        <strain evidence="6">Coryn-1</strain>
    </source>
</reference>
<evidence type="ECO:0000256" key="3">
    <source>
        <dbReference type="ARBA" id="ARBA00012922"/>
    </source>
</evidence>
<dbReference type="PATRIC" id="fig|1224163.3.peg.2444"/>
<comment type="similarity">
    <text evidence="2">Belongs to the amidase family.</text>
</comment>
<feature type="domain" description="Amidase" evidence="4">
    <location>
        <begin position="287"/>
        <end position="359"/>
    </location>
</feature>
<dbReference type="PANTHER" id="PTHR11895:SF7">
    <property type="entry name" value="GLUTAMYL-TRNA(GLN) AMIDOTRANSFERASE SUBUNIT A, MITOCHONDRIAL"/>
    <property type="match status" value="1"/>
</dbReference>
<dbReference type="GO" id="GO:0004040">
    <property type="term" value="F:amidase activity"/>
    <property type="evidence" value="ECO:0007669"/>
    <property type="project" value="UniProtKB-EC"/>
</dbReference>
<dbReference type="EMBL" id="CP003924">
    <property type="protein sequence ID" value="AGS35892.1"/>
    <property type="molecule type" value="Genomic_DNA"/>
</dbReference>
<dbReference type="InterPro" id="IPR000120">
    <property type="entry name" value="Amidase"/>
</dbReference>
<dbReference type="Pfam" id="PF01425">
    <property type="entry name" value="Amidase"/>
    <property type="match status" value="2"/>
</dbReference>
<protein>
    <recommendedName>
        <fullName evidence="3">amidase</fullName>
        <ecNumber evidence="3">3.5.1.4</ecNumber>
    </recommendedName>
</protein>
<dbReference type="PANTHER" id="PTHR11895">
    <property type="entry name" value="TRANSAMIDASE"/>
    <property type="match status" value="1"/>
</dbReference>
<organism evidence="5 6">
    <name type="scientific">Corynebacterium maris DSM 45190</name>
    <dbReference type="NCBI Taxonomy" id="1224163"/>
    <lineage>
        <taxon>Bacteria</taxon>
        <taxon>Bacillati</taxon>
        <taxon>Actinomycetota</taxon>
        <taxon>Actinomycetes</taxon>
        <taxon>Mycobacteriales</taxon>
        <taxon>Corynebacteriaceae</taxon>
        <taxon>Corynebacterium</taxon>
    </lineage>
</organism>
<dbReference type="Proteomes" id="UP000015388">
    <property type="component" value="Chromosome"/>
</dbReference>
<evidence type="ECO:0000256" key="2">
    <source>
        <dbReference type="ARBA" id="ARBA00009199"/>
    </source>
</evidence>
<name>S5SXM5_9CORY</name>
<comment type="catalytic activity">
    <reaction evidence="1">
        <text>a monocarboxylic acid amide + H2O = a monocarboxylate + NH4(+)</text>
        <dbReference type="Rhea" id="RHEA:12020"/>
        <dbReference type="ChEBI" id="CHEBI:15377"/>
        <dbReference type="ChEBI" id="CHEBI:28938"/>
        <dbReference type="ChEBI" id="CHEBI:35757"/>
        <dbReference type="ChEBI" id="CHEBI:83628"/>
        <dbReference type="EC" id="3.5.1.4"/>
    </reaction>
</comment>
<dbReference type="OrthoDB" id="5175573at2"/>
<dbReference type="InterPro" id="IPR023631">
    <property type="entry name" value="Amidase_dom"/>
</dbReference>
<evidence type="ECO:0000259" key="4">
    <source>
        <dbReference type="Pfam" id="PF01425"/>
    </source>
</evidence>
<sequence length="380" mass="40526">MVHTLERLAAHLAALSPEEHGFVHVDLDRRPTGAGRLDGWVIPAKDLYDVAGMPTTFGSVRRIRPAEYTEPFLARLEAQGAVIPGKSAVPELGLTIHTEPVGLPAPDNPLYPGRTPGGSSGGAAVMVARGLVRAAHASDGGGSIRVPAAATGLVGFMPAHEGLSAQGFLTRSVADSAFLHGLVPRRRHVRVGVLFEPLFAPVEVDEDWLRSAEQAAERLADAGHTVRRVRPWEYAAETFEAFTDLFTAKLAPLPEAEGLAAWLRWRGREVTGARLAAARTHAAALPRALHESWDVDVLLTPTLAADPPPIGHFARQAPEDNFRAQTQWSPWASLFNVAGTAAISVPWPRAGRPPTAVQLGSVTVDGATLLGLAQELTDDR</sequence>
<dbReference type="InterPro" id="IPR036928">
    <property type="entry name" value="AS_sf"/>
</dbReference>